<keyword evidence="4 5" id="KW-0472">Membrane</keyword>
<organism evidence="7 8">
    <name type="scientific">Nonomuraea guangzhouensis</name>
    <dbReference type="NCBI Taxonomy" id="1291555"/>
    <lineage>
        <taxon>Bacteria</taxon>
        <taxon>Bacillati</taxon>
        <taxon>Actinomycetota</taxon>
        <taxon>Actinomycetes</taxon>
        <taxon>Streptosporangiales</taxon>
        <taxon>Streptosporangiaceae</taxon>
        <taxon>Nonomuraea</taxon>
    </lineage>
</organism>
<feature type="transmembrane region" description="Helical" evidence="5">
    <location>
        <begin position="53"/>
        <end position="72"/>
    </location>
</feature>
<evidence type="ECO:0000313" key="7">
    <source>
        <dbReference type="EMBL" id="MFD1544303.1"/>
    </source>
</evidence>
<comment type="subcellular location">
    <subcellularLocation>
        <location evidence="1">Membrane</location>
        <topology evidence="1">Multi-pass membrane protein</topology>
    </subcellularLocation>
</comment>
<evidence type="ECO:0000256" key="4">
    <source>
        <dbReference type="ARBA" id="ARBA00023136"/>
    </source>
</evidence>
<feature type="transmembrane region" description="Helical" evidence="5">
    <location>
        <begin position="310"/>
        <end position="331"/>
    </location>
</feature>
<feature type="transmembrane region" description="Helical" evidence="5">
    <location>
        <begin position="406"/>
        <end position="424"/>
    </location>
</feature>
<feature type="transmembrane region" description="Helical" evidence="5">
    <location>
        <begin position="141"/>
        <end position="161"/>
    </location>
</feature>
<gene>
    <name evidence="7" type="ORF">ACFSJ0_45180</name>
</gene>
<name>A0ABW4GPM0_9ACTN</name>
<dbReference type="Pfam" id="PF07690">
    <property type="entry name" value="MFS_1"/>
    <property type="match status" value="1"/>
</dbReference>
<dbReference type="PANTHER" id="PTHR42718">
    <property type="entry name" value="MAJOR FACILITATOR SUPERFAMILY MULTIDRUG TRANSPORTER MFSC"/>
    <property type="match status" value="1"/>
</dbReference>
<feature type="domain" description="Major facilitator superfamily (MFS) profile" evidence="6">
    <location>
        <begin position="18"/>
        <end position="467"/>
    </location>
</feature>
<feature type="transmembrane region" description="Helical" evidence="5">
    <location>
        <begin position="84"/>
        <end position="103"/>
    </location>
</feature>
<feature type="transmembrane region" description="Helical" evidence="5">
    <location>
        <begin position="202"/>
        <end position="221"/>
    </location>
</feature>
<feature type="transmembrane region" description="Helical" evidence="5">
    <location>
        <begin position="227"/>
        <end position="249"/>
    </location>
</feature>
<dbReference type="PANTHER" id="PTHR42718:SF35">
    <property type="entry name" value="BLL0718 PROTEIN"/>
    <property type="match status" value="1"/>
</dbReference>
<feature type="transmembrane region" description="Helical" evidence="5">
    <location>
        <begin position="19"/>
        <end position="41"/>
    </location>
</feature>
<keyword evidence="3 5" id="KW-1133">Transmembrane helix</keyword>
<evidence type="ECO:0000259" key="6">
    <source>
        <dbReference type="PROSITE" id="PS50850"/>
    </source>
</evidence>
<protein>
    <submittedName>
        <fullName evidence="7">MFS transporter</fullName>
    </submittedName>
</protein>
<evidence type="ECO:0000256" key="1">
    <source>
        <dbReference type="ARBA" id="ARBA00004141"/>
    </source>
</evidence>
<keyword evidence="8" id="KW-1185">Reference proteome</keyword>
<comment type="caution">
    <text evidence="7">The sequence shown here is derived from an EMBL/GenBank/DDBJ whole genome shotgun (WGS) entry which is preliminary data.</text>
</comment>
<keyword evidence="2 5" id="KW-0812">Transmembrane</keyword>
<feature type="transmembrane region" description="Helical" evidence="5">
    <location>
        <begin position="270"/>
        <end position="290"/>
    </location>
</feature>
<dbReference type="PROSITE" id="PS50850">
    <property type="entry name" value="MFS"/>
    <property type="match status" value="1"/>
</dbReference>
<sequence>MTTVVPGTQKQAPSSGLTVAVLAFAGIVVALMQTLVIPLIPQLPTLLHASPSNTSWAITATLLAGAVATPVFGGLGDMFGKRRILVLCLGLLVVGSVVCALSDSLTPMIVGRALQGAAAGVIPLGISIMRDELPAEKLGSAIGLMSSSLGVGGALGLPSAALLAEHIGWHVLFWVSAGLGAVVAVLVVAVVPESPLRSGGRFDVLGAVGLSAGLVCLLLPISKGGDWGWTSGTVLGLFAAAVVILLLWGRWELRSPRPLVDLRITVGRRVLLTNLASVMAGFSMFAMSLVLPQVLGMPKATGYGLGQSLLVIGLCMAPGGLVMMAISPFAARLSAARGPKVSLMAGALVIAIGYGLGVVLIGAVWQIIVFTCVISAGVGIAYAAMPALIMSAVPASETGAANGLNALMRSIGTSTSSAVISVVLADMVTRFGPVELPSLSGFRVAMLIGCGAALAAFLIAAFIPGRRDAGNLAPVAADAAARAR</sequence>
<feature type="transmembrane region" description="Helical" evidence="5">
    <location>
        <begin position="367"/>
        <end position="394"/>
    </location>
</feature>
<proteinExistence type="predicted"/>
<dbReference type="InterPro" id="IPR020846">
    <property type="entry name" value="MFS_dom"/>
</dbReference>
<evidence type="ECO:0000256" key="5">
    <source>
        <dbReference type="SAM" id="Phobius"/>
    </source>
</evidence>
<dbReference type="RefSeq" id="WP_219528194.1">
    <property type="nucleotide sequence ID" value="NZ_JAHKRM010000004.1"/>
</dbReference>
<evidence type="ECO:0000256" key="2">
    <source>
        <dbReference type="ARBA" id="ARBA00022692"/>
    </source>
</evidence>
<feature type="transmembrane region" description="Helical" evidence="5">
    <location>
        <begin position="444"/>
        <end position="463"/>
    </location>
</feature>
<feature type="transmembrane region" description="Helical" evidence="5">
    <location>
        <begin position="343"/>
        <end position="361"/>
    </location>
</feature>
<feature type="transmembrane region" description="Helical" evidence="5">
    <location>
        <begin position="109"/>
        <end position="129"/>
    </location>
</feature>
<dbReference type="InterPro" id="IPR011701">
    <property type="entry name" value="MFS"/>
</dbReference>
<reference evidence="8" key="1">
    <citation type="journal article" date="2019" name="Int. J. Syst. Evol. Microbiol.">
        <title>The Global Catalogue of Microorganisms (GCM) 10K type strain sequencing project: providing services to taxonomists for standard genome sequencing and annotation.</title>
        <authorList>
            <consortium name="The Broad Institute Genomics Platform"/>
            <consortium name="The Broad Institute Genome Sequencing Center for Infectious Disease"/>
            <person name="Wu L."/>
            <person name="Ma J."/>
        </authorList>
    </citation>
    <scope>NUCLEOTIDE SEQUENCE [LARGE SCALE GENOMIC DNA]</scope>
    <source>
        <strain evidence="8">CGMCC 1.15399</strain>
    </source>
</reference>
<dbReference type="EMBL" id="JBHUCM010000043">
    <property type="protein sequence ID" value="MFD1544303.1"/>
    <property type="molecule type" value="Genomic_DNA"/>
</dbReference>
<accession>A0ABW4GPM0</accession>
<dbReference type="CDD" id="cd17504">
    <property type="entry name" value="MFS_MMR_MDR_like"/>
    <property type="match status" value="1"/>
</dbReference>
<dbReference type="Proteomes" id="UP001597097">
    <property type="component" value="Unassembled WGS sequence"/>
</dbReference>
<feature type="transmembrane region" description="Helical" evidence="5">
    <location>
        <begin position="167"/>
        <end position="190"/>
    </location>
</feature>
<evidence type="ECO:0000256" key="3">
    <source>
        <dbReference type="ARBA" id="ARBA00022989"/>
    </source>
</evidence>
<evidence type="ECO:0000313" key="8">
    <source>
        <dbReference type="Proteomes" id="UP001597097"/>
    </source>
</evidence>